<evidence type="ECO:0000313" key="2">
    <source>
        <dbReference type="Proteomes" id="UP001371456"/>
    </source>
</evidence>
<evidence type="ECO:0000313" key="1">
    <source>
        <dbReference type="EMBL" id="KAK6797872.1"/>
    </source>
</evidence>
<accession>A0AAN8U8M5</accession>
<comment type="caution">
    <text evidence="1">The sequence shown here is derived from an EMBL/GenBank/DDBJ whole genome shotgun (WGS) entry which is preliminary data.</text>
</comment>
<dbReference type="Proteomes" id="UP001371456">
    <property type="component" value="Unassembled WGS sequence"/>
</dbReference>
<protein>
    <submittedName>
        <fullName evidence="1">Uncharacterized protein</fullName>
    </submittedName>
</protein>
<name>A0AAN8U8M5_SOLBU</name>
<gene>
    <name evidence="1" type="ORF">RDI58_005574</name>
</gene>
<sequence length="78" mass="8641">MIVFLIIQVPCILSVNLTDVDLLELIQQVSPSTLTSSHISLLHLTLNLSHVESCLNAMSCSLNNAFTTHNLLIQMDHQ</sequence>
<dbReference type="EMBL" id="JBANQN010000002">
    <property type="protein sequence ID" value="KAK6797872.1"/>
    <property type="molecule type" value="Genomic_DNA"/>
</dbReference>
<organism evidence="1 2">
    <name type="scientific">Solanum bulbocastanum</name>
    <name type="common">Wild potato</name>
    <dbReference type="NCBI Taxonomy" id="147425"/>
    <lineage>
        <taxon>Eukaryota</taxon>
        <taxon>Viridiplantae</taxon>
        <taxon>Streptophyta</taxon>
        <taxon>Embryophyta</taxon>
        <taxon>Tracheophyta</taxon>
        <taxon>Spermatophyta</taxon>
        <taxon>Magnoliopsida</taxon>
        <taxon>eudicotyledons</taxon>
        <taxon>Gunneridae</taxon>
        <taxon>Pentapetalae</taxon>
        <taxon>asterids</taxon>
        <taxon>lamiids</taxon>
        <taxon>Solanales</taxon>
        <taxon>Solanaceae</taxon>
        <taxon>Solanoideae</taxon>
        <taxon>Solaneae</taxon>
        <taxon>Solanum</taxon>
    </lineage>
</organism>
<reference evidence="1 2" key="1">
    <citation type="submission" date="2024-02" db="EMBL/GenBank/DDBJ databases">
        <title>de novo genome assembly of Solanum bulbocastanum strain 11H21.</title>
        <authorList>
            <person name="Hosaka A.J."/>
        </authorList>
    </citation>
    <scope>NUCLEOTIDE SEQUENCE [LARGE SCALE GENOMIC DNA]</scope>
    <source>
        <tissue evidence="1">Young leaves</tissue>
    </source>
</reference>
<keyword evidence="2" id="KW-1185">Reference proteome</keyword>
<dbReference type="AlphaFoldDB" id="A0AAN8U8M5"/>
<proteinExistence type="predicted"/>